<dbReference type="InterPro" id="IPR002871">
    <property type="entry name" value="NIF_FeS_clus_asmbl_NifU_N"/>
</dbReference>
<keyword evidence="6" id="KW-1185">Reference proteome</keyword>
<feature type="domain" description="NIF system FeS cluster assembly NifU N-terminal" evidence="2">
    <location>
        <begin position="10"/>
        <end position="130"/>
    </location>
</feature>
<dbReference type="CDD" id="cd06664">
    <property type="entry name" value="IscU_like"/>
    <property type="match status" value="1"/>
</dbReference>
<evidence type="ECO:0000313" key="3">
    <source>
        <dbReference type="EMBL" id="KRN82313.1"/>
    </source>
</evidence>
<evidence type="ECO:0000259" key="2">
    <source>
        <dbReference type="Pfam" id="PF01592"/>
    </source>
</evidence>
<protein>
    <submittedName>
        <fullName evidence="3">NifU family SUF system FeS assembly protein</fullName>
    </submittedName>
    <submittedName>
        <fullName evidence="4">Nitrogen fixation protein NifU</fullName>
    </submittedName>
</protein>
<accession>A0A0R2JYK0</accession>
<dbReference type="EMBL" id="JQBY01000012">
    <property type="protein sequence ID" value="KRN82313.1"/>
    <property type="molecule type" value="Genomic_DNA"/>
</dbReference>
<name>A0A0R2JYK0_9LACO</name>
<dbReference type="SUPFAM" id="SSF82649">
    <property type="entry name" value="SufE/NifU"/>
    <property type="match status" value="1"/>
</dbReference>
<comment type="caution">
    <text evidence="3">The sequence shown here is derived from an EMBL/GenBank/DDBJ whole genome shotgun (WGS) entry which is preliminary data.</text>
</comment>
<dbReference type="GO" id="GO:0016226">
    <property type="term" value="P:iron-sulfur cluster assembly"/>
    <property type="evidence" value="ECO:0007669"/>
    <property type="project" value="InterPro"/>
</dbReference>
<dbReference type="FunFam" id="3.90.1010.10:FF:000002">
    <property type="entry name" value="Iron-sulfur cluster assembly scaffold protein NifU"/>
    <property type="match status" value="1"/>
</dbReference>
<dbReference type="GeneID" id="76043769"/>
<sequence>MSLNKLNQLYRAVVLDHASHPHHKNDLADATQSIELHNISCGDDIRVFVKITTNKVEKISFTGNGCTISQASASMMTDALTGVPITKALEECDAFFQLTMGQTVPTTTQNDLGDAAILGSLAAFPARIKCATLAWHAAKTALGGEENEYNNFE</sequence>
<dbReference type="RefSeq" id="WP_057806570.1">
    <property type="nucleotide sequence ID" value="NZ_BJYP01000021.1"/>
</dbReference>
<reference evidence="3 5" key="1">
    <citation type="journal article" date="2015" name="Genome Announc.">
        <title>Expanding the biotechnology potential of lactobacilli through comparative genomics of 213 strains and associated genera.</title>
        <authorList>
            <person name="Sun Z."/>
            <person name="Harris H.M."/>
            <person name="McCann A."/>
            <person name="Guo C."/>
            <person name="Argimon S."/>
            <person name="Zhang W."/>
            <person name="Yang X."/>
            <person name="Jeffery I.B."/>
            <person name="Cooney J.C."/>
            <person name="Kagawa T.F."/>
            <person name="Liu W."/>
            <person name="Song Y."/>
            <person name="Salvetti E."/>
            <person name="Wrobel A."/>
            <person name="Rasinkangas P."/>
            <person name="Parkhill J."/>
            <person name="Rea M.C."/>
            <person name="O'Sullivan O."/>
            <person name="Ritari J."/>
            <person name="Douillard F.P."/>
            <person name="Paul Ross R."/>
            <person name="Yang R."/>
            <person name="Briner A.E."/>
            <person name="Felis G.E."/>
            <person name="de Vos W.M."/>
            <person name="Barrangou R."/>
            <person name="Klaenhammer T.R."/>
            <person name="Caufield P.W."/>
            <person name="Cui Y."/>
            <person name="Zhang H."/>
            <person name="O'Toole P.W."/>
        </authorList>
    </citation>
    <scope>NUCLEOTIDE SEQUENCE [LARGE SCALE GENOMIC DNA]</scope>
    <source>
        <strain evidence="3 5">DSM 22301</strain>
    </source>
</reference>
<dbReference type="PATRIC" id="fig|319653.3.peg.406"/>
<evidence type="ECO:0000256" key="1">
    <source>
        <dbReference type="ARBA" id="ARBA00006420"/>
    </source>
</evidence>
<organism evidence="3 5">
    <name type="scientific">Pediococcus ethanolidurans</name>
    <dbReference type="NCBI Taxonomy" id="319653"/>
    <lineage>
        <taxon>Bacteria</taxon>
        <taxon>Bacillati</taxon>
        <taxon>Bacillota</taxon>
        <taxon>Bacilli</taxon>
        <taxon>Lactobacillales</taxon>
        <taxon>Lactobacillaceae</taxon>
        <taxon>Pediococcus</taxon>
    </lineage>
</organism>
<dbReference type="PANTHER" id="PTHR10093">
    <property type="entry name" value="IRON-SULFUR CLUSTER ASSEMBLY ENZYME NIFU HOMOLOG"/>
    <property type="match status" value="1"/>
</dbReference>
<reference evidence="4 6" key="2">
    <citation type="submission" date="2016-10" db="EMBL/GenBank/DDBJ databases">
        <authorList>
            <person name="Varghese N."/>
            <person name="Submissions S."/>
        </authorList>
    </citation>
    <scope>NUCLEOTIDE SEQUENCE [LARGE SCALE GENOMIC DNA]</scope>
    <source>
        <strain evidence="4 6">CGMCC 1.3889</strain>
    </source>
</reference>
<dbReference type="Gene3D" id="3.90.1010.10">
    <property type="match status" value="1"/>
</dbReference>
<dbReference type="GO" id="GO:0005506">
    <property type="term" value="F:iron ion binding"/>
    <property type="evidence" value="ECO:0007669"/>
    <property type="project" value="InterPro"/>
</dbReference>
<evidence type="ECO:0000313" key="6">
    <source>
        <dbReference type="Proteomes" id="UP000182818"/>
    </source>
</evidence>
<dbReference type="GO" id="GO:0051536">
    <property type="term" value="F:iron-sulfur cluster binding"/>
    <property type="evidence" value="ECO:0007669"/>
    <property type="project" value="InterPro"/>
</dbReference>
<dbReference type="OrthoDB" id="9804157at2"/>
<dbReference type="Proteomes" id="UP000051749">
    <property type="component" value="Unassembled WGS sequence"/>
</dbReference>
<dbReference type="Pfam" id="PF01592">
    <property type="entry name" value="NifU_N"/>
    <property type="match status" value="1"/>
</dbReference>
<gene>
    <name evidence="3" type="ORF">IV87_GL000397</name>
    <name evidence="4" type="ORF">SAMN04487973_1095</name>
</gene>
<comment type="similarity">
    <text evidence="1">Belongs to the NifU family.</text>
</comment>
<proteinExistence type="inferred from homology"/>
<evidence type="ECO:0000313" key="5">
    <source>
        <dbReference type="Proteomes" id="UP000051749"/>
    </source>
</evidence>
<dbReference type="EMBL" id="FOGK01000009">
    <property type="protein sequence ID" value="SER53897.1"/>
    <property type="molecule type" value="Genomic_DNA"/>
</dbReference>
<dbReference type="STRING" id="319653.SAMN04487973_1095"/>
<dbReference type="Proteomes" id="UP000182818">
    <property type="component" value="Unassembled WGS sequence"/>
</dbReference>
<dbReference type="AlphaFoldDB" id="A0A0R2JYK0"/>
<dbReference type="NCBIfam" id="TIGR01994">
    <property type="entry name" value="SUF_scaf_2"/>
    <property type="match status" value="1"/>
</dbReference>
<evidence type="ECO:0000313" key="4">
    <source>
        <dbReference type="EMBL" id="SER53897.1"/>
    </source>
</evidence>